<proteinExistence type="predicted"/>
<feature type="non-terminal residue" evidence="3">
    <location>
        <position position="1"/>
    </location>
</feature>
<keyword evidence="4" id="KW-1185">Reference proteome</keyword>
<evidence type="ECO:0000313" key="4">
    <source>
        <dbReference type="Proteomes" id="UP000469558"/>
    </source>
</evidence>
<keyword evidence="2" id="KW-0472">Membrane</keyword>
<dbReference type="EMBL" id="QGMK01003072">
    <property type="protein sequence ID" value="TVY54409.1"/>
    <property type="molecule type" value="Genomic_DNA"/>
</dbReference>
<feature type="compositionally biased region" description="Polar residues" evidence="1">
    <location>
        <begin position="141"/>
        <end position="150"/>
    </location>
</feature>
<keyword evidence="2" id="KW-0812">Transmembrane</keyword>
<feature type="transmembrane region" description="Helical" evidence="2">
    <location>
        <begin position="87"/>
        <end position="105"/>
    </location>
</feature>
<sequence length="150" mass="16710">PGNHWRVKTVIPECLLNTNCLLGLAVSAFGDGIRAPLLVIASSYIDPHTETARLYTWFAFTDALSHTIGDPFLQAMWRLGLHLQDPWLTLPILVTLLFIVLGYGMSTMLPKFSDNPNTIQDESIEDSRSLLPSSDIDTDRQSLSLHDTDD</sequence>
<name>A0A8T9BT71_9HELO</name>
<evidence type="ECO:0000313" key="3">
    <source>
        <dbReference type="EMBL" id="TVY54409.1"/>
    </source>
</evidence>
<evidence type="ECO:0000256" key="2">
    <source>
        <dbReference type="SAM" id="Phobius"/>
    </source>
</evidence>
<dbReference type="Proteomes" id="UP000469558">
    <property type="component" value="Unassembled WGS sequence"/>
</dbReference>
<accession>A0A8T9BT71</accession>
<keyword evidence="2" id="KW-1133">Transmembrane helix</keyword>
<comment type="caution">
    <text evidence="3">The sequence shown here is derived from an EMBL/GenBank/DDBJ whole genome shotgun (WGS) entry which is preliminary data.</text>
</comment>
<feature type="region of interest" description="Disordered" evidence="1">
    <location>
        <begin position="127"/>
        <end position="150"/>
    </location>
</feature>
<dbReference type="AlphaFoldDB" id="A0A8T9BT71"/>
<dbReference type="OrthoDB" id="3026777at2759"/>
<gene>
    <name evidence="3" type="ORF">LSUE1_G010197</name>
</gene>
<evidence type="ECO:0000256" key="1">
    <source>
        <dbReference type="SAM" id="MobiDB-lite"/>
    </source>
</evidence>
<protein>
    <submittedName>
        <fullName evidence="3">Uncharacterized protein</fullName>
    </submittedName>
</protein>
<organism evidence="3 4">
    <name type="scientific">Lachnellula suecica</name>
    <dbReference type="NCBI Taxonomy" id="602035"/>
    <lineage>
        <taxon>Eukaryota</taxon>
        <taxon>Fungi</taxon>
        <taxon>Dikarya</taxon>
        <taxon>Ascomycota</taxon>
        <taxon>Pezizomycotina</taxon>
        <taxon>Leotiomycetes</taxon>
        <taxon>Helotiales</taxon>
        <taxon>Lachnaceae</taxon>
        <taxon>Lachnellula</taxon>
    </lineage>
</organism>
<reference evidence="3 4" key="1">
    <citation type="submission" date="2018-05" db="EMBL/GenBank/DDBJ databases">
        <title>Genome sequencing and assembly of the regulated plant pathogen Lachnellula willkommii and related sister species for the development of diagnostic species identification markers.</title>
        <authorList>
            <person name="Giroux E."/>
            <person name="Bilodeau G."/>
        </authorList>
    </citation>
    <scope>NUCLEOTIDE SEQUENCE [LARGE SCALE GENOMIC DNA]</scope>
    <source>
        <strain evidence="3 4">CBS 268.59</strain>
    </source>
</reference>